<sequence length="96" mass="10600">MVQSSDGVVQDGSGKRVKYWYDPMVPNQRFDKPGKSPFMDMQLEPKYANEGSDGEEGGVTISSQTTQNLGIRLEKVSIKSFGDSLSAIGRIEPDER</sequence>
<dbReference type="Pfam" id="PF19335">
    <property type="entry name" value="HMBD"/>
    <property type="match status" value="1"/>
</dbReference>
<evidence type="ECO:0000313" key="2">
    <source>
        <dbReference type="EMBL" id="EEF24797.1"/>
    </source>
</evidence>
<name>B9TH67_RICCO</name>
<feature type="domain" description="Heavy metal binding" evidence="1">
    <location>
        <begin position="19"/>
        <end position="46"/>
    </location>
</feature>
<organism evidence="2 3">
    <name type="scientific">Ricinus communis</name>
    <name type="common">Castor bean</name>
    <dbReference type="NCBI Taxonomy" id="3988"/>
    <lineage>
        <taxon>Eukaryota</taxon>
        <taxon>Viridiplantae</taxon>
        <taxon>Streptophyta</taxon>
        <taxon>Embryophyta</taxon>
        <taxon>Tracheophyta</taxon>
        <taxon>Spermatophyta</taxon>
        <taxon>Magnoliopsida</taxon>
        <taxon>eudicotyledons</taxon>
        <taxon>Gunneridae</taxon>
        <taxon>Pentapetalae</taxon>
        <taxon>rosids</taxon>
        <taxon>fabids</taxon>
        <taxon>Malpighiales</taxon>
        <taxon>Euphorbiaceae</taxon>
        <taxon>Acalyphoideae</taxon>
        <taxon>Acalypheae</taxon>
        <taxon>Ricinus</taxon>
    </lineage>
</organism>
<dbReference type="Proteomes" id="UP000008311">
    <property type="component" value="Unassembled WGS sequence"/>
</dbReference>
<dbReference type="GO" id="GO:0046872">
    <property type="term" value="F:metal ion binding"/>
    <property type="evidence" value="ECO:0007669"/>
    <property type="project" value="InterPro"/>
</dbReference>
<evidence type="ECO:0000313" key="3">
    <source>
        <dbReference type="Proteomes" id="UP000008311"/>
    </source>
</evidence>
<evidence type="ECO:0000259" key="1">
    <source>
        <dbReference type="Pfam" id="PF19335"/>
    </source>
</evidence>
<dbReference type="AlphaFoldDB" id="B9TH67"/>
<dbReference type="InterPro" id="IPR045800">
    <property type="entry name" value="HMBD"/>
</dbReference>
<reference evidence="3" key="1">
    <citation type="journal article" date="2010" name="Nat. Biotechnol.">
        <title>Draft genome sequence of the oilseed species Ricinus communis.</title>
        <authorList>
            <person name="Chan A.P."/>
            <person name="Crabtree J."/>
            <person name="Zhao Q."/>
            <person name="Lorenzi H."/>
            <person name="Orvis J."/>
            <person name="Puiu D."/>
            <person name="Melake-Berhan A."/>
            <person name="Jones K.M."/>
            <person name="Redman J."/>
            <person name="Chen G."/>
            <person name="Cahoon E.B."/>
            <person name="Gedil M."/>
            <person name="Stanke M."/>
            <person name="Haas B.J."/>
            <person name="Wortman J.R."/>
            <person name="Fraser-Liggett C.M."/>
            <person name="Ravel J."/>
            <person name="Rabinowicz P.D."/>
        </authorList>
    </citation>
    <scope>NUCLEOTIDE SEQUENCE [LARGE SCALE GENOMIC DNA]</scope>
    <source>
        <strain evidence="3">cv. Hale</strain>
    </source>
</reference>
<gene>
    <name evidence="2" type="ORF">RCOM_1810130</name>
</gene>
<dbReference type="InParanoid" id="B9TH67"/>
<accession>B9TH67</accession>
<protein>
    <recommendedName>
        <fullName evidence="1">Heavy metal binding domain-containing protein</fullName>
    </recommendedName>
</protein>
<proteinExistence type="predicted"/>
<feature type="non-terminal residue" evidence="2">
    <location>
        <position position="96"/>
    </location>
</feature>
<keyword evidence="3" id="KW-1185">Reference proteome</keyword>
<dbReference type="EMBL" id="EQ981251">
    <property type="protein sequence ID" value="EEF24797.1"/>
    <property type="molecule type" value="Genomic_DNA"/>
</dbReference>